<dbReference type="InterPro" id="IPR011006">
    <property type="entry name" value="CheY-like_superfamily"/>
</dbReference>
<dbReference type="NCBIfam" id="TIGR00229">
    <property type="entry name" value="sensory_box"/>
    <property type="match status" value="4"/>
</dbReference>
<evidence type="ECO:0000313" key="14">
    <source>
        <dbReference type="Proteomes" id="UP000032900"/>
    </source>
</evidence>
<dbReference type="Pfam" id="PF00512">
    <property type="entry name" value="HisKA"/>
    <property type="match status" value="1"/>
</dbReference>
<dbReference type="SMART" id="SM00065">
    <property type="entry name" value="GAF"/>
    <property type="match status" value="1"/>
</dbReference>
<dbReference type="CDD" id="cd00130">
    <property type="entry name" value="PAS"/>
    <property type="match status" value="4"/>
</dbReference>
<dbReference type="InterPro" id="IPR000700">
    <property type="entry name" value="PAS-assoc_C"/>
</dbReference>
<organism evidence="13 14">
    <name type="scientific">Geofilum rubicundum JCM 15548</name>
    <dbReference type="NCBI Taxonomy" id="1236989"/>
    <lineage>
        <taxon>Bacteria</taxon>
        <taxon>Pseudomonadati</taxon>
        <taxon>Bacteroidota</taxon>
        <taxon>Bacteroidia</taxon>
        <taxon>Marinilabiliales</taxon>
        <taxon>Marinilabiliaceae</taxon>
        <taxon>Geofilum</taxon>
    </lineage>
</organism>
<evidence type="ECO:0000256" key="7">
    <source>
        <dbReference type="PROSITE-ProRule" id="PRU00182"/>
    </source>
</evidence>
<sequence>MPDKKTNMIKIPFLLTFLFTLLSGQEAAGYDSLVNNPIRKKIIIKGDQFYPPYEFINEKGEPDGFNVELFRELAKELNLDYELYLEPWIQVRNELERGDIDGVTGMLISSERAQHIEFGLPHSVMTQGIFSRKDAKIKNLEDLRGLEVIVQEGDIMHDYLLKNPLTEHIIAVPDLLAGLRLLENGQHDAALMGNFQGAYLLDKHQIKNVVLKSSDIEPQRYAMATKKGADELIWTLNMGLYQLKTNGTYDRLYNKWFGIYEQGYQYKRLEPYFFGLVLFVLILSIFLLLLRRQVKRTIQKLSASESRFRTISDLSPVGMGIIHKETFVEVSRRLSDITGYGQEELIGQHVSILHFSKADFYRVHNNLLEQLASKGFGSCEDQLRKKDGQGIEVIITSGRIENDANLDHFIFTCTDITFQKSAQQEINITNERLRIQLENSPLAVIETDENLNIKTWSPQAEHFFGWSRDEVMGKNVRQYPRVEKGEEIVVENVLRRLVNGSQKRNVSINQNYAKDGSVLYCEWYNSAMYDKNGRFMSLFSMVNNVTDLRAAERKNQLDQQRLYWTIDAAKIGIWEWNIPSGHIQFNGNYAAILGYQSDELPPHLDTWKTLTHPDDLAKAVELIDQHFKNPEIVFEIEIRMRHKKGHWVTVLDRGSVISRTAEGQPLLMVGTHTDISMTKAVQKQVEQNEIRLNSMVSLMQKATVGVQDLLDFALEEALQLTESQIGYIYTFDESTQRFEMATCSNNVMEQCDIPPRDCVELSDAGIWGEAVRQRKPVVLNNFEEQNPLKKGYPEGHVPIRKFMTVPVISNDQVVMVMGLANKEVDYTHSDILQLSVLMDTIWRMIEKKKSDTQLKKLSVATEQSPASIIITDMDGRIEFANDRFISTTGYSFEELRGHVLRVLRPAHTPEPAFSELWNTIKSGRNWKGEHQNKRKSGELYWEAVNISSIKNGEEAITNYVVVSEDISREKALKQELIAAKEKAEENDNLKTAFLNNLSHEVRTPMNAIVGFSEFLTDEDIAADKRAIYAKTILKSSTQLLNLMENIINMAIIESGQVKINKTKVSINQLLNDVYNQISVSTPKKDITLRVNSMISKVNDEVMMDQTKVVQILFNLLGNAFKFTEKGLIQFGCKIDNAQLVFHVEDTGIGFPEEKRELLYEKFRQGSNSLTGLNDGMGLGLSISKSYIDLMGGSIQLTSSLKQGTRIEFTVPYQPVITVHNEPIEASKMRLKPNTTILVADDVEVNHLIILEMLEDHDLTIFYARNGEEAIEMVKNHPEINLILMDIKMPVMDGYKATIEIKKIKPELPIIAQTAYALAGDKEKALEAGCDDYISKPIKKEALIQILRKHL</sequence>
<feature type="domain" description="PAS" evidence="11">
    <location>
        <begin position="429"/>
        <end position="501"/>
    </location>
</feature>
<evidence type="ECO:0000256" key="4">
    <source>
        <dbReference type="ARBA" id="ARBA00022679"/>
    </source>
</evidence>
<keyword evidence="8" id="KW-0812">Transmembrane</keyword>
<dbReference type="PANTHER" id="PTHR43047">
    <property type="entry name" value="TWO-COMPONENT HISTIDINE PROTEIN KINASE"/>
    <property type="match status" value="1"/>
</dbReference>
<keyword evidence="3 6" id="KW-0597">Phosphoprotein</keyword>
<dbReference type="EMBL" id="BAZW01000005">
    <property type="protein sequence ID" value="GAO28899.1"/>
    <property type="molecule type" value="Genomic_DNA"/>
</dbReference>
<dbReference type="GO" id="GO:0005886">
    <property type="term" value="C:plasma membrane"/>
    <property type="evidence" value="ECO:0007669"/>
    <property type="project" value="TreeGrafter"/>
</dbReference>
<dbReference type="InterPro" id="IPR035965">
    <property type="entry name" value="PAS-like_dom_sf"/>
</dbReference>
<evidence type="ECO:0000256" key="2">
    <source>
        <dbReference type="ARBA" id="ARBA00012438"/>
    </source>
</evidence>
<feature type="domain" description="Response regulatory" evidence="10">
    <location>
        <begin position="1235"/>
        <end position="1350"/>
    </location>
</feature>
<keyword evidence="7" id="KW-0694">RNA-binding</keyword>
<dbReference type="SMART" id="SM00387">
    <property type="entry name" value="HATPase_c"/>
    <property type="match status" value="1"/>
</dbReference>
<dbReference type="Pfam" id="PF00497">
    <property type="entry name" value="SBP_bac_3"/>
    <property type="match status" value="1"/>
</dbReference>
<keyword evidence="5 13" id="KW-0418">Kinase</keyword>
<dbReference type="InterPro" id="IPR003661">
    <property type="entry name" value="HisK_dim/P_dom"/>
</dbReference>
<feature type="domain" description="PAS" evidence="11">
    <location>
        <begin position="853"/>
        <end position="905"/>
    </location>
</feature>
<dbReference type="CDD" id="cd13704">
    <property type="entry name" value="PBP2_HisK"/>
    <property type="match status" value="1"/>
</dbReference>
<dbReference type="SMART" id="SM00086">
    <property type="entry name" value="PAC"/>
    <property type="match status" value="4"/>
</dbReference>
<dbReference type="InterPro" id="IPR005467">
    <property type="entry name" value="His_kinase_dom"/>
</dbReference>
<dbReference type="SUPFAM" id="SSF55874">
    <property type="entry name" value="ATPase domain of HSP90 chaperone/DNA topoisomerase II/histidine kinase"/>
    <property type="match status" value="1"/>
</dbReference>
<evidence type="ECO:0000259" key="12">
    <source>
        <dbReference type="PROSITE" id="PS50113"/>
    </source>
</evidence>
<evidence type="ECO:0000259" key="9">
    <source>
        <dbReference type="PROSITE" id="PS50109"/>
    </source>
</evidence>
<feature type="domain" description="Histidine kinase" evidence="9">
    <location>
        <begin position="996"/>
        <end position="1214"/>
    </location>
</feature>
<evidence type="ECO:0000256" key="3">
    <source>
        <dbReference type="ARBA" id="ARBA00022553"/>
    </source>
</evidence>
<dbReference type="Pfam" id="PF08447">
    <property type="entry name" value="PAS_3"/>
    <property type="match status" value="1"/>
</dbReference>
<feature type="transmembrane region" description="Helical" evidence="8">
    <location>
        <begin position="272"/>
        <end position="290"/>
    </location>
</feature>
<feature type="domain" description="PAC" evidence="12">
    <location>
        <begin position="502"/>
        <end position="557"/>
    </location>
</feature>
<evidence type="ECO:0000259" key="10">
    <source>
        <dbReference type="PROSITE" id="PS50110"/>
    </source>
</evidence>
<dbReference type="CDD" id="cd17546">
    <property type="entry name" value="REC_hyHK_CKI1_RcsC-like"/>
    <property type="match status" value="1"/>
</dbReference>
<dbReference type="InterPro" id="IPR001638">
    <property type="entry name" value="Solute-binding_3/MltF_N"/>
</dbReference>
<dbReference type="PRINTS" id="PR00344">
    <property type="entry name" value="BCTRLSENSOR"/>
</dbReference>
<dbReference type="InterPro" id="IPR029016">
    <property type="entry name" value="GAF-like_dom_sf"/>
</dbReference>
<dbReference type="GO" id="GO:0009927">
    <property type="term" value="F:histidine phosphotransfer kinase activity"/>
    <property type="evidence" value="ECO:0007669"/>
    <property type="project" value="TreeGrafter"/>
</dbReference>
<dbReference type="STRING" id="1236989.JCM15548_11038"/>
<dbReference type="InterPro" id="IPR001610">
    <property type="entry name" value="PAC"/>
</dbReference>
<evidence type="ECO:0000256" key="6">
    <source>
        <dbReference type="PROSITE-ProRule" id="PRU00169"/>
    </source>
</evidence>
<evidence type="ECO:0000256" key="5">
    <source>
        <dbReference type="ARBA" id="ARBA00022777"/>
    </source>
</evidence>
<dbReference type="SUPFAM" id="SSF47384">
    <property type="entry name" value="Homodimeric domain of signal transducing histidine kinase"/>
    <property type="match status" value="1"/>
</dbReference>
<protein>
    <recommendedName>
        <fullName evidence="2">histidine kinase</fullName>
        <ecNumber evidence="2">2.7.13.3</ecNumber>
    </recommendedName>
</protein>
<evidence type="ECO:0000259" key="11">
    <source>
        <dbReference type="PROSITE" id="PS50112"/>
    </source>
</evidence>
<dbReference type="SMART" id="SM00091">
    <property type="entry name" value="PAS"/>
    <property type="match status" value="4"/>
</dbReference>
<keyword evidence="14" id="KW-1185">Reference proteome</keyword>
<dbReference type="SMART" id="SM00388">
    <property type="entry name" value="HisKA"/>
    <property type="match status" value="1"/>
</dbReference>
<dbReference type="PROSITE" id="PS50889">
    <property type="entry name" value="S4"/>
    <property type="match status" value="1"/>
</dbReference>
<dbReference type="Gene3D" id="1.10.287.130">
    <property type="match status" value="1"/>
</dbReference>
<evidence type="ECO:0000313" key="13">
    <source>
        <dbReference type="EMBL" id="GAO28899.1"/>
    </source>
</evidence>
<accession>A0A0E9LUI4</accession>
<keyword evidence="8" id="KW-0472">Membrane</keyword>
<dbReference type="SUPFAM" id="SSF53850">
    <property type="entry name" value="Periplasmic binding protein-like II"/>
    <property type="match status" value="1"/>
</dbReference>
<feature type="domain" description="PAS" evidence="11">
    <location>
        <begin position="327"/>
        <end position="375"/>
    </location>
</feature>
<dbReference type="OrthoDB" id="1108921at2"/>
<dbReference type="GO" id="GO:0003723">
    <property type="term" value="F:RNA binding"/>
    <property type="evidence" value="ECO:0007669"/>
    <property type="project" value="UniProtKB-KW"/>
</dbReference>
<dbReference type="PROSITE" id="PS50113">
    <property type="entry name" value="PAC"/>
    <property type="match status" value="3"/>
</dbReference>
<dbReference type="Pfam" id="PF13426">
    <property type="entry name" value="PAS_9"/>
    <property type="match status" value="2"/>
</dbReference>
<dbReference type="GO" id="GO:0000155">
    <property type="term" value="F:phosphorelay sensor kinase activity"/>
    <property type="evidence" value="ECO:0007669"/>
    <property type="project" value="InterPro"/>
</dbReference>
<name>A0A0E9LUI4_9BACT</name>
<proteinExistence type="predicted"/>
<dbReference type="InterPro" id="IPR004358">
    <property type="entry name" value="Sig_transdc_His_kin-like_C"/>
</dbReference>
<dbReference type="EC" id="2.7.13.3" evidence="2"/>
<gene>
    <name evidence="13" type="ORF">JCM15548_11038</name>
</gene>
<feature type="modified residue" description="4-aspartylphosphate" evidence="6">
    <location>
        <position position="1285"/>
    </location>
</feature>
<dbReference type="InterPro" id="IPR001789">
    <property type="entry name" value="Sig_transdc_resp-reg_receiver"/>
</dbReference>
<dbReference type="InterPro" id="IPR013655">
    <property type="entry name" value="PAS_fold_3"/>
</dbReference>
<dbReference type="PANTHER" id="PTHR43047:SF72">
    <property type="entry name" value="OSMOSENSING HISTIDINE PROTEIN KINASE SLN1"/>
    <property type="match status" value="1"/>
</dbReference>
<evidence type="ECO:0000256" key="1">
    <source>
        <dbReference type="ARBA" id="ARBA00000085"/>
    </source>
</evidence>
<dbReference type="PROSITE" id="PS50109">
    <property type="entry name" value="HIS_KIN"/>
    <property type="match status" value="1"/>
</dbReference>
<keyword evidence="4" id="KW-0808">Transferase</keyword>
<dbReference type="PROSITE" id="PS50112">
    <property type="entry name" value="PAS"/>
    <property type="match status" value="4"/>
</dbReference>
<comment type="caution">
    <text evidence="13">The sequence shown here is derived from an EMBL/GenBank/DDBJ whole genome shotgun (WGS) entry which is preliminary data.</text>
</comment>
<dbReference type="SMART" id="SM00062">
    <property type="entry name" value="PBPb"/>
    <property type="match status" value="1"/>
</dbReference>
<dbReference type="Pfam" id="PF00072">
    <property type="entry name" value="Response_reg"/>
    <property type="match status" value="1"/>
</dbReference>
<dbReference type="Gene3D" id="3.30.565.10">
    <property type="entry name" value="Histidine kinase-like ATPase, C-terminal domain"/>
    <property type="match status" value="1"/>
</dbReference>
<dbReference type="Gene3D" id="3.30.450.40">
    <property type="match status" value="1"/>
</dbReference>
<dbReference type="InterPro" id="IPR003018">
    <property type="entry name" value="GAF"/>
</dbReference>
<reference evidence="13 14" key="1">
    <citation type="journal article" date="2015" name="Microbes Environ.">
        <title>Distribution and evolution of nitrogen fixation genes in the phylum bacteroidetes.</title>
        <authorList>
            <person name="Inoue J."/>
            <person name="Oshima K."/>
            <person name="Suda W."/>
            <person name="Sakamoto M."/>
            <person name="Iino T."/>
            <person name="Noda S."/>
            <person name="Hongoh Y."/>
            <person name="Hattori M."/>
            <person name="Ohkuma M."/>
        </authorList>
    </citation>
    <scope>NUCLEOTIDE SEQUENCE [LARGE SCALE GENOMIC DNA]</scope>
    <source>
        <strain evidence="13">JCM 15548</strain>
    </source>
</reference>
<feature type="domain" description="PAC" evidence="12">
    <location>
        <begin position="634"/>
        <end position="687"/>
    </location>
</feature>
<dbReference type="InterPro" id="IPR036097">
    <property type="entry name" value="HisK_dim/P_sf"/>
</dbReference>
<dbReference type="CDD" id="cd16922">
    <property type="entry name" value="HATPase_EvgS-ArcB-TorS-like"/>
    <property type="match status" value="1"/>
</dbReference>
<feature type="domain" description="PAS" evidence="11">
    <location>
        <begin position="558"/>
        <end position="630"/>
    </location>
</feature>
<dbReference type="SUPFAM" id="SSF55785">
    <property type="entry name" value="PYP-like sensor domain (PAS domain)"/>
    <property type="match status" value="4"/>
</dbReference>
<evidence type="ECO:0000256" key="8">
    <source>
        <dbReference type="SAM" id="Phobius"/>
    </source>
</evidence>
<dbReference type="Gene3D" id="3.40.50.2300">
    <property type="match status" value="1"/>
</dbReference>
<dbReference type="CDD" id="cd00082">
    <property type="entry name" value="HisKA"/>
    <property type="match status" value="1"/>
</dbReference>
<dbReference type="SMART" id="SM00448">
    <property type="entry name" value="REC"/>
    <property type="match status" value="1"/>
</dbReference>
<dbReference type="Pfam" id="PF00989">
    <property type="entry name" value="PAS"/>
    <property type="match status" value="1"/>
</dbReference>
<dbReference type="SUPFAM" id="SSF55781">
    <property type="entry name" value="GAF domain-like"/>
    <property type="match status" value="1"/>
</dbReference>
<dbReference type="InterPro" id="IPR013767">
    <property type="entry name" value="PAS_fold"/>
</dbReference>
<dbReference type="GO" id="GO:0006355">
    <property type="term" value="P:regulation of DNA-templated transcription"/>
    <property type="evidence" value="ECO:0007669"/>
    <property type="project" value="InterPro"/>
</dbReference>
<dbReference type="SUPFAM" id="SSF52172">
    <property type="entry name" value="CheY-like"/>
    <property type="match status" value="1"/>
</dbReference>
<comment type="catalytic activity">
    <reaction evidence="1">
        <text>ATP + protein L-histidine = ADP + protein N-phospho-L-histidine.</text>
        <dbReference type="EC" id="2.7.13.3"/>
    </reaction>
</comment>
<keyword evidence="8" id="KW-1133">Transmembrane helix</keyword>
<dbReference type="Proteomes" id="UP000032900">
    <property type="component" value="Unassembled WGS sequence"/>
</dbReference>
<dbReference type="InterPro" id="IPR036890">
    <property type="entry name" value="HATPase_C_sf"/>
</dbReference>
<dbReference type="InterPro" id="IPR000014">
    <property type="entry name" value="PAS"/>
</dbReference>
<dbReference type="PROSITE" id="PS50110">
    <property type="entry name" value="RESPONSE_REGULATORY"/>
    <property type="match status" value="1"/>
</dbReference>
<dbReference type="Gene3D" id="3.40.190.10">
    <property type="entry name" value="Periplasmic binding protein-like II"/>
    <property type="match status" value="2"/>
</dbReference>
<dbReference type="InterPro" id="IPR003594">
    <property type="entry name" value="HATPase_dom"/>
</dbReference>
<dbReference type="Gene3D" id="3.30.450.20">
    <property type="entry name" value="PAS domain"/>
    <property type="match status" value="4"/>
</dbReference>
<dbReference type="Pfam" id="PF13185">
    <property type="entry name" value="GAF_2"/>
    <property type="match status" value="1"/>
</dbReference>
<feature type="domain" description="PAC" evidence="12">
    <location>
        <begin position="926"/>
        <end position="978"/>
    </location>
</feature>
<dbReference type="Pfam" id="PF02518">
    <property type="entry name" value="HATPase_c"/>
    <property type="match status" value="1"/>
</dbReference>